<dbReference type="EMBL" id="JACHGG010000012">
    <property type="protein sequence ID" value="MBB6061378.1"/>
    <property type="molecule type" value="Genomic_DNA"/>
</dbReference>
<sequence>MWQTHGFHYLQRLDSPADYHFLRAHLQAHMPLTDECFANFQPYQHFLRKYLGIAQQVPQHFIASYLGSTPEWLSRVGRQL</sequence>
<gene>
    <name evidence="1" type="ORF">HNQ93_004257</name>
</gene>
<evidence type="ECO:0000313" key="1">
    <source>
        <dbReference type="EMBL" id="MBB6061378.1"/>
    </source>
</evidence>
<comment type="caution">
    <text evidence="1">The sequence shown here is derived from an EMBL/GenBank/DDBJ whole genome shotgun (WGS) entry which is preliminary data.</text>
</comment>
<organism evidence="1 2">
    <name type="scientific">Hymenobacter luteus</name>
    <dbReference type="NCBI Taxonomy" id="1411122"/>
    <lineage>
        <taxon>Bacteria</taxon>
        <taxon>Pseudomonadati</taxon>
        <taxon>Bacteroidota</taxon>
        <taxon>Cytophagia</taxon>
        <taxon>Cytophagales</taxon>
        <taxon>Hymenobacteraceae</taxon>
        <taxon>Hymenobacter</taxon>
    </lineage>
</organism>
<keyword evidence="2" id="KW-1185">Reference proteome</keyword>
<evidence type="ECO:0000313" key="2">
    <source>
        <dbReference type="Proteomes" id="UP000532746"/>
    </source>
</evidence>
<proteinExistence type="predicted"/>
<dbReference type="AlphaFoldDB" id="A0A7W9T5F0"/>
<name>A0A7W9T5F0_9BACT</name>
<accession>A0A7W9T5F0</accession>
<protein>
    <submittedName>
        <fullName evidence="1">Uncharacterized protein</fullName>
    </submittedName>
</protein>
<dbReference type="Proteomes" id="UP000532746">
    <property type="component" value="Unassembled WGS sequence"/>
</dbReference>
<reference evidence="1 2" key="1">
    <citation type="submission" date="2020-08" db="EMBL/GenBank/DDBJ databases">
        <title>Genomic Encyclopedia of Type Strains, Phase IV (KMG-IV): sequencing the most valuable type-strain genomes for metagenomic binning, comparative biology and taxonomic classification.</title>
        <authorList>
            <person name="Goeker M."/>
        </authorList>
    </citation>
    <scope>NUCLEOTIDE SEQUENCE [LARGE SCALE GENOMIC DNA]</scope>
    <source>
        <strain evidence="1 2">DSM 26718</strain>
    </source>
</reference>